<dbReference type="AlphaFoldDB" id="J9D9Z1"/>
<dbReference type="EMBL" id="AMCI01000339">
    <property type="protein sequence ID" value="EJX09671.1"/>
    <property type="molecule type" value="Genomic_DNA"/>
</dbReference>
<protein>
    <submittedName>
        <fullName evidence="1">Uncharacterized protein</fullName>
    </submittedName>
</protein>
<accession>J9D9Z1</accession>
<organism evidence="1">
    <name type="scientific">gut metagenome</name>
    <dbReference type="NCBI Taxonomy" id="749906"/>
    <lineage>
        <taxon>unclassified sequences</taxon>
        <taxon>metagenomes</taxon>
        <taxon>organismal metagenomes</taxon>
    </lineage>
</organism>
<sequence>MLQSFVIIGSAEAVEHTAKEIRLTICANHLGHILRSNHHAVEHVIITIQANLIAFNNLCVVNILRHITFLQRRVVEHESDIRIANLSFTKLTFKEVSHHGYRLIECKVDTALCLITITIPETLICIDYLTVITHLTTVQVLGKLVPFEIWNRVHDGSISQTTQTLVLNRTVQRRQHFQHISATQHRTIKKQLLLARRELIIISYRIAISVLKDRIGLKELLVRVVISDKKRSATCTRQVLTLIEIINQSNDRIEITPTL</sequence>
<proteinExistence type="predicted"/>
<name>J9D9Z1_9ZZZZ</name>
<gene>
    <name evidence="1" type="ORF">EVA_02219</name>
</gene>
<comment type="caution">
    <text evidence="1">The sequence shown here is derived from an EMBL/GenBank/DDBJ whole genome shotgun (WGS) entry which is preliminary data.</text>
</comment>
<evidence type="ECO:0000313" key="1">
    <source>
        <dbReference type="EMBL" id="EJX09671.1"/>
    </source>
</evidence>
<reference evidence="1" key="1">
    <citation type="journal article" date="2012" name="PLoS ONE">
        <title>Gene sets for utilization of primary and secondary nutrition supplies in the distal gut of endangered iberian lynx.</title>
        <authorList>
            <person name="Alcaide M."/>
            <person name="Messina E."/>
            <person name="Richter M."/>
            <person name="Bargiela R."/>
            <person name="Peplies J."/>
            <person name="Huws S.A."/>
            <person name="Newbold C.J."/>
            <person name="Golyshin P.N."/>
            <person name="Simon M.A."/>
            <person name="Lopez G."/>
            <person name="Yakimov M.M."/>
            <person name="Ferrer M."/>
        </authorList>
    </citation>
    <scope>NUCLEOTIDE SEQUENCE</scope>
</reference>